<keyword evidence="5" id="KW-1185">Reference proteome</keyword>
<dbReference type="SUPFAM" id="SSF58104">
    <property type="entry name" value="Methyl-accepting chemotaxis protein (MCP) signaling domain"/>
    <property type="match status" value="1"/>
</dbReference>
<evidence type="ECO:0000313" key="5">
    <source>
        <dbReference type="Proteomes" id="UP000233750"/>
    </source>
</evidence>
<sequence>MRISHSAMPVIRLIVLVVFATGCAVFFGYLWVNSGGKLPFSSSRYTVTATFPSVANLVPDSDVMISGVAVGKVAEIKNEGDRAHVTMELDQQYPLHAGVTVQVRNKTLVEETFLQLTDGDGPVLDSGTVLPANAGKPAVGLNDVLASIDPSTRQALASTIRSLGASTKDSQDSISRALSGLGDLGREGHGALSALSAQSEDLQKLSGNAANLLAALDTRQGQIAQLVRDADTLTKTTADGGQDLQAVMRELPGVMDKAKSASDGLNELSGSLAPVAKNLNTAAPDLSKALEQLPQTAGDLRGLLPSLNGVLDHAPDTLARVPVVAADAHQLLPTLNVALGDVNPMLSYLQPYGHDVAAMFTNMGQALSRGDDNGTALRTFIILNEQSLRGNPLNLNNIPPLDKSNPYPAPGQSSNPGPYQGGSYPRVEKGTK</sequence>
<dbReference type="GO" id="GO:0005543">
    <property type="term" value="F:phospholipid binding"/>
    <property type="evidence" value="ECO:0007669"/>
    <property type="project" value="TreeGrafter"/>
</dbReference>
<dbReference type="GO" id="GO:0005548">
    <property type="term" value="F:phospholipid transporter activity"/>
    <property type="evidence" value="ECO:0007669"/>
    <property type="project" value="TreeGrafter"/>
</dbReference>
<feature type="transmembrane region" description="Helical" evidence="2">
    <location>
        <begin position="12"/>
        <end position="32"/>
    </location>
</feature>
<keyword evidence="2" id="KW-1133">Transmembrane helix</keyword>
<dbReference type="NCBIfam" id="TIGR00996">
    <property type="entry name" value="Mtu_fam_mce"/>
    <property type="match status" value="1"/>
</dbReference>
<protein>
    <submittedName>
        <fullName evidence="4">Phospholipid/cholesterol/gamma-HCH transport system substrate-binding protein</fullName>
    </submittedName>
</protein>
<evidence type="ECO:0000313" key="4">
    <source>
        <dbReference type="EMBL" id="PKV92574.1"/>
    </source>
</evidence>
<dbReference type="RefSeq" id="WP_229857380.1">
    <property type="nucleotide sequence ID" value="NZ_PJMY01000003.1"/>
</dbReference>
<name>A0A2N3WFB1_9PSEU</name>
<accession>A0A2N3WFB1</accession>
<reference evidence="4 5" key="1">
    <citation type="submission" date="2017-12" db="EMBL/GenBank/DDBJ databases">
        <title>Sequencing the genomes of 1000 Actinobacteria strains.</title>
        <authorList>
            <person name="Klenk H.-P."/>
        </authorList>
    </citation>
    <scope>NUCLEOTIDE SEQUENCE [LARGE SCALE GENOMIC DNA]</scope>
    <source>
        <strain evidence="4 5">DSM 45165</strain>
    </source>
</reference>
<organism evidence="4 5">
    <name type="scientific">Amycolatopsis echigonensis</name>
    <dbReference type="NCBI Taxonomy" id="2576905"/>
    <lineage>
        <taxon>Bacteria</taxon>
        <taxon>Bacillati</taxon>
        <taxon>Actinomycetota</taxon>
        <taxon>Actinomycetes</taxon>
        <taxon>Pseudonocardiales</taxon>
        <taxon>Pseudonocardiaceae</taxon>
        <taxon>Amycolatopsis</taxon>
    </lineage>
</organism>
<gene>
    <name evidence="4" type="ORF">ATK30_3394</name>
</gene>
<dbReference type="PROSITE" id="PS51257">
    <property type="entry name" value="PROKAR_LIPOPROTEIN"/>
    <property type="match status" value="1"/>
</dbReference>
<dbReference type="InterPro" id="IPR005693">
    <property type="entry name" value="Mce"/>
</dbReference>
<feature type="compositionally biased region" description="Low complexity" evidence="1">
    <location>
        <begin position="392"/>
        <end position="401"/>
    </location>
</feature>
<comment type="caution">
    <text evidence="4">The sequence shown here is derived from an EMBL/GenBank/DDBJ whole genome shotgun (WGS) entry which is preliminary data.</text>
</comment>
<dbReference type="PANTHER" id="PTHR33371:SF4">
    <property type="entry name" value="INTERMEMBRANE PHOSPHOLIPID TRANSPORT SYSTEM BINDING PROTEIN MLAD"/>
    <property type="match status" value="1"/>
</dbReference>
<dbReference type="InterPro" id="IPR003399">
    <property type="entry name" value="Mce/MlaD"/>
</dbReference>
<keyword evidence="2" id="KW-0472">Membrane</keyword>
<evidence type="ECO:0000259" key="3">
    <source>
        <dbReference type="Pfam" id="PF02470"/>
    </source>
</evidence>
<dbReference type="Gene3D" id="1.10.287.950">
    <property type="entry name" value="Methyl-accepting chemotaxis protein"/>
    <property type="match status" value="1"/>
</dbReference>
<dbReference type="InterPro" id="IPR052336">
    <property type="entry name" value="MlaD_Phospholipid_Transporter"/>
</dbReference>
<dbReference type="PANTHER" id="PTHR33371">
    <property type="entry name" value="INTERMEMBRANE PHOSPHOLIPID TRANSPORT SYSTEM BINDING PROTEIN MLAD-RELATED"/>
    <property type="match status" value="1"/>
</dbReference>
<dbReference type="AlphaFoldDB" id="A0A2N3WFB1"/>
<evidence type="ECO:0000256" key="1">
    <source>
        <dbReference type="SAM" id="MobiDB-lite"/>
    </source>
</evidence>
<dbReference type="Proteomes" id="UP000233750">
    <property type="component" value="Unassembled WGS sequence"/>
</dbReference>
<dbReference type="EMBL" id="PJMY01000003">
    <property type="protein sequence ID" value="PKV92574.1"/>
    <property type="molecule type" value="Genomic_DNA"/>
</dbReference>
<dbReference type="Pfam" id="PF02470">
    <property type="entry name" value="MlaD"/>
    <property type="match status" value="1"/>
</dbReference>
<proteinExistence type="predicted"/>
<evidence type="ECO:0000256" key="2">
    <source>
        <dbReference type="SAM" id="Phobius"/>
    </source>
</evidence>
<keyword evidence="2" id="KW-0812">Transmembrane</keyword>
<feature type="domain" description="Mce/MlaD" evidence="3">
    <location>
        <begin position="45"/>
        <end position="119"/>
    </location>
</feature>
<feature type="region of interest" description="Disordered" evidence="1">
    <location>
        <begin position="392"/>
        <end position="432"/>
    </location>
</feature>